<evidence type="ECO:0000256" key="7">
    <source>
        <dbReference type="ARBA" id="ARBA00023102"/>
    </source>
</evidence>
<keyword evidence="3 9" id="KW-0032">Aminotransferase</keyword>
<comment type="catalytic activity">
    <reaction evidence="8">
        <text>L-histidinol phosphate + 2-oxoglutarate = 3-(imidazol-4-yl)-2-oxopropyl phosphate + L-glutamate</text>
        <dbReference type="Rhea" id="RHEA:23744"/>
        <dbReference type="ChEBI" id="CHEBI:16810"/>
        <dbReference type="ChEBI" id="CHEBI:29985"/>
        <dbReference type="ChEBI" id="CHEBI:57766"/>
        <dbReference type="ChEBI" id="CHEBI:57980"/>
        <dbReference type="EC" id="2.6.1.9"/>
    </reaction>
</comment>
<keyword evidence="11" id="KW-0614">Plasmid</keyword>
<name>A0A7G6T577_9HYPH</name>
<reference evidence="12" key="1">
    <citation type="journal article" date="2020" name="Mol. Plant Microbe">
        <title>Rhizobial microsymbionts of the narrowly endemic Oxytropis species growing in Kamchatka are characterized by significant genetic diversity and possess a set of genes that are associated with T3SS and T6SS secretion systems and can affect the development of symbiosis.</title>
        <authorList>
            <person name="Safronova V."/>
            <person name="Guro P."/>
            <person name="Sazanova A."/>
            <person name="Kuznetsova I."/>
            <person name="Belimov A."/>
            <person name="Yakubov V."/>
            <person name="Chirak E."/>
            <person name="Afonin A."/>
            <person name="Gogolev Y."/>
            <person name="Andronov E."/>
            <person name="Tikhonovich I."/>
        </authorList>
    </citation>
    <scope>NUCLEOTIDE SEQUENCE [LARGE SCALE GENOMIC DNA]</scope>
    <source>
        <strain evidence="12">583</strain>
        <plasmid evidence="12">p_3</plasmid>
    </source>
</reference>
<evidence type="ECO:0000256" key="8">
    <source>
        <dbReference type="ARBA" id="ARBA00047481"/>
    </source>
</evidence>
<dbReference type="Gene3D" id="3.90.1150.10">
    <property type="entry name" value="Aspartate Aminotransferase, domain 1"/>
    <property type="match status" value="1"/>
</dbReference>
<evidence type="ECO:0000256" key="4">
    <source>
        <dbReference type="ARBA" id="ARBA00022605"/>
    </source>
</evidence>
<evidence type="ECO:0000313" key="12">
    <source>
        <dbReference type="Proteomes" id="UP000515465"/>
    </source>
</evidence>
<dbReference type="Proteomes" id="UP000515465">
    <property type="component" value="Plasmid p_3"/>
</dbReference>
<evidence type="ECO:0000256" key="1">
    <source>
        <dbReference type="ARBA" id="ARBA00005011"/>
    </source>
</evidence>
<dbReference type="InterPro" id="IPR004839">
    <property type="entry name" value="Aminotransferase_I/II_large"/>
</dbReference>
<dbReference type="SUPFAM" id="SSF53383">
    <property type="entry name" value="PLP-dependent transferases"/>
    <property type="match status" value="1"/>
</dbReference>
<dbReference type="InterPro" id="IPR004838">
    <property type="entry name" value="NHTrfase_class1_PyrdxlP-BS"/>
</dbReference>
<evidence type="ECO:0000256" key="6">
    <source>
        <dbReference type="ARBA" id="ARBA00022898"/>
    </source>
</evidence>
<keyword evidence="7" id="KW-0368">Histidine biosynthesis</keyword>
<protein>
    <recommendedName>
        <fullName evidence="9">Aminotransferase</fullName>
        <ecNumber evidence="9">2.6.1.-</ecNumber>
    </recommendedName>
</protein>
<gene>
    <name evidence="11" type="ORF">HB778_37815</name>
</gene>
<dbReference type="EC" id="2.6.1.-" evidence="9"/>
<feature type="domain" description="Aminotransferase class I/classII large" evidence="10">
    <location>
        <begin position="85"/>
        <end position="352"/>
    </location>
</feature>
<dbReference type="GO" id="GO:0030170">
    <property type="term" value="F:pyridoxal phosphate binding"/>
    <property type="evidence" value="ECO:0007669"/>
    <property type="project" value="InterPro"/>
</dbReference>
<keyword evidence="4" id="KW-0028">Amino-acid biosynthesis</keyword>
<comment type="similarity">
    <text evidence="2">Belongs to the class-II pyridoxal-phosphate-dependent aminotransferase family. Histidinol-phosphate aminotransferase subfamily.</text>
</comment>
<evidence type="ECO:0000313" key="11">
    <source>
        <dbReference type="EMBL" id="QND61909.1"/>
    </source>
</evidence>
<dbReference type="GO" id="GO:0000105">
    <property type="term" value="P:L-histidine biosynthetic process"/>
    <property type="evidence" value="ECO:0007669"/>
    <property type="project" value="UniProtKB-KW"/>
</dbReference>
<dbReference type="InterPro" id="IPR015421">
    <property type="entry name" value="PyrdxlP-dep_Trfase_major"/>
</dbReference>
<dbReference type="InterPro" id="IPR015422">
    <property type="entry name" value="PyrdxlP-dep_Trfase_small"/>
</dbReference>
<dbReference type="PANTHER" id="PTHR43643">
    <property type="entry name" value="HISTIDINOL-PHOSPHATE AMINOTRANSFERASE 2"/>
    <property type="match status" value="1"/>
</dbReference>
<dbReference type="Pfam" id="PF00155">
    <property type="entry name" value="Aminotran_1_2"/>
    <property type="match status" value="1"/>
</dbReference>
<dbReference type="InterPro" id="IPR015424">
    <property type="entry name" value="PyrdxlP-dep_Trfase"/>
</dbReference>
<comment type="cofactor">
    <cofactor evidence="9">
        <name>pyridoxal 5'-phosphate</name>
        <dbReference type="ChEBI" id="CHEBI:597326"/>
    </cofactor>
</comment>
<keyword evidence="5 9" id="KW-0808">Transferase</keyword>
<dbReference type="PANTHER" id="PTHR43643:SF6">
    <property type="entry name" value="HISTIDINOL-PHOSPHATE AMINOTRANSFERASE"/>
    <property type="match status" value="1"/>
</dbReference>
<evidence type="ECO:0000256" key="9">
    <source>
        <dbReference type="RuleBase" id="RU000481"/>
    </source>
</evidence>
<evidence type="ECO:0000256" key="5">
    <source>
        <dbReference type="ARBA" id="ARBA00022679"/>
    </source>
</evidence>
<sequence length="375" mass="40687">MEFPRQSQAAECDIWRFPLPEVGDLARHNRLPANHGINLRSCELHHPRMTELLREVAPDTAHTQFYPFASLAIGGIGRRLGVPSERLTLAAGSDALIAAIVDAFGSATGRMILQVPNYFGWAHYAALRKLDVTHASIRVPDAMAMGFQALLDTLRSKPPSLVVISNPNSPTGHLMSGSELIELAESCGRHHHLLVVDECFAAFAETDHVELLGSYDHVFLVRSFSKSLGLAGARIAVGMSPPRLARLLGAYRMDGAVSGASLHMLEALLGRPEELKSIWKDIILAREKFGAALALQRPGWRVLPSAGNYVNVAVRGYEPAEVVKHLDTRGVYIRDTSREVGLAGCVRFGIAHWPLMQGVLDAIAAVPPPAAQTSD</sequence>
<dbReference type="EMBL" id="CP050298">
    <property type="protein sequence ID" value="QND61909.1"/>
    <property type="molecule type" value="Genomic_DNA"/>
</dbReference>
<organism evidence="11 12">
    <name type="scientific">Mesorhizobium huakuii</name>
    <dbReference type="NCBI Taxonomy" id="28104"/>
    <lineage>
        <taxon>Bacteria</taxon>
        <taxon>Pseudomonadati</taxon>
        <taxon>Pseudomonadota</taxon>
        <taxon>Alphaproteobacteria</taxon>
        <taxon>Hyphomicrobiales</taxon>
        <taxon>Phyllobacteriaceae</taxon>
        <taxon>Mesorhizobium</taxon>
    </lineage>
</organism>
<proteinExistence type="inferred from homology"/>
<keyword evidence="6" id="KW-0663">Pyridoxal phosphate</keyword>
<evidence type="ECO:0000259" key="10">
    <source>
        <dbReference type="Pfam" id="PF00155"/>
    </source>
</evidence>
<dbReference type="CDD" id="cd00609">
    <property type="entry name" value="AAT_like"/>
    <property type="match status" value="1"/>
</dbReference>
<dbReference type="InterPro" id="IPR050106">
    <property type="entry name" value="HistidinolP_aminotransfase"/>
</dbReference>
<accession>A0A7G6T577</accession>
<comment type="similarity">
    <text evidence="9">Belongs to the class-I pyridoxal-phosphate-dependent aminotransferase family.</text>
</comment>
<evidence type="ECO:0000256" key="2">
    <source>
        <dbReference type="ARBA" id="ARBA00007970"/>
    </source>
</evidence>
<dbReference type="RefSeq" id="WP_183465533.1">
    <property type="nucleotide sequence ID" value="NZ_CP050298.1"/>
</dbReference>
<dbReference type="GO" id="GO:0004400">
    <property type="term" value="F:histidinol-phosphate transaminase activity"/>
    <property type="evidence" value="ECO:0007669"/>
    <property type="project" value="UniProtKB-EC"/>
</dbReference>
<dbReference type="PROSITE" id="PS00105">
    <property type="entry name" value="AA_TRANSFER_CLASS_1"/>
    <property type="match status" value="1"/>
</dbReference>
<dbReference type="AlphaFoldDB" id="A0A7G6T577"/>
<comment type="pathway">
    <text evidence="1">Amino-acid biosynthesis; L-histidine biosynthesis; L-histidine from 5-phospho-alpha-D-ribose 1-diphosphate: step 7/9.</text>
</comment>
<evidence type="ECO:0000256" key="3">
    <source>
        <dbReference type="ARBA" id="ARBA00022576"/>
    </source>
</evidence>
<dbReference type="Gene3D" id="3.40.640.10">
    <property type="entry name" value="Type I PLP-dependent aspartate aminotransferase-like (Major domain)"/>
    <property type="match status" value="1"/>
</dbReference>
<geneLocation type="plasmid" evidence="11 12">
    <name>p_3</name>
</geneLocation>